<gene>
    <name evidence="2" type="ORF">N0F65_011336</name>
</gene>
<name>A0AAV2YJJ0_9STRA</name>
<dbReference type="PANTHER" id="PTHR23315:SF7">
    <property type="entry name" value="U-BOX DOMAIN-CONTAINING PROTEIN 4"/>
    <property type="match status" value="1"/>
</dbReference>
<feature type="compositionally biased region" description="Low complexity" evidence="1">
    <location>
        <begin position="7"/>
        <end position="28"/>
    </location>
</feature>
<evidence type="ECO:0008006" key="4">
    <source>
        <dbReference type="Google" id="ProtNLM"/>
    </source>
</evidence>
<evidence type="ECO:0000256" key="1">
    <source>
        <dbReference type="SAM" id="MobiDB-lite"/>
    </source>
</evidence>
<dbReference type="Proteomes" id="UP001146120">
    <property type="component" value="Unassembled WGS sequence"/>
</dbReference>
<protein>
    <recommendedName>
        <fullName evidence="4">Armadillo repeat-containing protein 8</fullName>
    </recommendedName>
</protein>
<dbReference type="PANTHER" id="PTHR23315">
    <property type="entry name" value="U BOX DOMAIN-CONTAINING"/>
    <property type="match status" value="1"/>
</dbReference>
<evidence type="ECO:0000313" key="2">
    <source>
        <dbReference type="EMBL" id="DAZ94772.1"/>
    </source>
</evidence>
<dbReference type="SMART" id="SM00185">
    <property type="entry name" value="ARM"/>
    <property type="match status" value="8"/>
</dbReference>
<dbReference type="InterPro" id="IPR016024">
    <property type="entry name" value="ARM-type_fold"/>
</dbReference>
<comment type="caution">
    <text evidence="2">The sequence shown here is derived from an EMBL/GenBank/DDBJ whole genome shotgun (WGS) entry which is preliminary data.</text>
</comment>
<organism evidence="2 3">
    <name type="scientific">Lagenidium giganteum</name>
    <dbReference type="NCBI Taxonomy" id="4803"/>
    <lineage>
        <taxon>Eukaryota</taxon>
        <taxon>Sar</taxon>
        <taxon>Stramenopiles</taxon>
        <taxon>Oomycota</taxon>
        <taxon>Peronosporomycetes</taxon>
        <taxon>Pythiales</taxon>
        <taxon>Pythiaceae</taxon>
    </lineage>
</organism>
<keyword evidence="3" id="KW-1185">Reference proteome</keyword>
<dbReference type="InterPro" id="IPR000225">
    <property type="entry name" value="Armadillo"/>
</dbReference>
<proteinExistence type="predicted"/>
<reference evidence="2" key="1">
    <citation type="submission" date="2022-11" db="EMBL/GenBank/DDBJ databases">
        <authorList>
            <person name="Morgan W.R."/>
            <person name="Tartar A."/>
        </authorList>
    </citation>
    <scope>NUCLEOTIDE SEQUENCE</scope>
    <source>
        <strain evidence="2">ARSEF 373</strain>
    </source>
</reference>
<accession>A0AAV2YJJ0</accession>
<dbReference type="SUPFAM" id="SSF48371">
    <property type="entry name" value="ARM repeat"/>
    <property type="match status" value="4"/>
</dbReference>
<feature type="region of interest" description="Disordered" evidence="1">
    <location>
        <begin position="1"/>
        <end position="39"/>
    </location>
</feature>
<evidence type="ECO:0000313" key="3">
    <source>
        <dbReference type="Proteomes" id="UP001146120"/>
    </source>
</evidence>
<feature type="region of interest" description="Disordered" evidence="1">
    <location>
        <begin position="209"/>
        <end position="231"/>
    </location>
</feature>
<feature type="region of interest" description="Disordered" evidence="1">
    <location>
        <begin position="145"/>
        <end position="168"/>
    </location>
</feature>
<sequence length="1551" mass="169337">MSNNASAPPAAVTPVAAGGAATTPVKATAMDRASSRRRSVARMKTLLKMDADAAAAAAAGELVGSTITAGPPPSQLQQRKSSLSRLALAIEAQAQVEKPPLVQRPSTAAHVRSRVHEALRRSGSDFTKTTVNGLVYTSRYYNQHGQRPASASAAPTSSLPQRRKAHRNHPAFLIVQTDDGNGDDGEARQPPAAVVGDAGASAAMAVAAAASGGDKSTPTSKQRKSRTAKDEAAAKLEEASFIQRKRRCAKTFEDMIQARAQSNNSDEPDKMEQNMKKLIDSGIIGSILALCNVSDLATQSHCCRALYLLSRMPSARKIMVVAGAVASMKLLSRIPAAKSRQDLAAIACHLSEETGLVEALMHDGIDRSLARLITSSSGETKRICALAVFNISSDVVHVRQYVEPFAQLLISSTRATSVPTSSAASCYLIKALYNASLVPHFHFQLLSENIHRYLISQVTNVPDNVQTYALRALVSLCLMKPNRAQILSQGLCKLAEAMLKSESESIQEATLLLLLLLSVDEGHRIKLCHWVPTAEMVRAAERHVELWESGQANDHVYLASCLLRNLCDSVLTHHELVEEGAIAVLLRMSKLDNNDIKANAVCALCCIISSSPEEATAYVADVIEQLLHLSRTTQLHNCLFAVTALYNIACGDDSLPFLARSETLMTRMLELTIDPPSESVAKLVAAIVYRLSTFPNIQPKMLQRGFLPALIQLIKKYLVVQVHAVNALYLLAQYGGDSFPHGREEVAHLALALGEQHTERRSGHRGSTSQDQVTIRSAVTLLAHLVNHRLNQAILGTNSGVFRFLRNLRRYDDDDTILLNASFVYYCLTATYEGCELLLREDGMEELIYMSRISNLSTTNNLALKELCMLAICRISSFLGLESKLIEKGAVDAVLIMAMVATDSKLVKTLCIKTLANCLVAKTCTRSLIEHGVIWALSSLSSLDSQDTRHACAISLCNLSAVPHMLSRFLDAGAPRAMLHLLQHGDAATFPVTIKAIANMVANEKICAVFMNEDLERYLSKYFADPTSNEPLRQLVAMVLLRVASANDAVISRERLNNGVFLWMEQIIVMQEPTLVRNCMLTVHDLTCSSTIDVRELNVDHIVRIVIQVFQRHPGNTEIVSLCLWVLYNLSCQLSVLHFLVNVDVLKLLRTCVPDHGAKDACADGAPPTSSALNLDVKLTCLILHNASCTTSDDVLALLVNLHAVHILYEIFIERDDLKEICFLTTCNIALGKVNSTRLLEDCACDLFFEFVGSSYFRSMHHRLVAAALRKLINAPRNQHILIEAGLVKACVLILLLPDVDKHTSRDLLFTLLLLSKCAFHLPHLLRGGILTCVVQIADSKNTEPELLGICFEILSNVCTVNYEEVANAPSDINVIHTLTRLSEFSSDSAGGNPRSSTDQTFYARGEGKALPPSQLLTFMRRSPTTSMKKNLELQATYTVPTRKWIAEAQPVPALPPRLQCKEVQLTESSESIPLDIKQKLVALTPLTKEPLIRDETSDDGRAVSPPPHAAVETVMSSLSNAGANKKLHRGLAGRHLALSKIAALHAKKSY</sequence>
<dbReference type="InterPro" id="IPR011989">
    <property type="entry name" value="ARM-like"/>
</dbReference>
<dbReference type="EMBL" id="DAKRPA010000234">
    <property type="protein sequence ID" value="DAZ94772.1"/>
    <property type="molecule type" value="Genomic_DNA"/>
</dbReference>
<feature type="compositionally biased region" description="Low complexity" evidence="1">
    <location>
        <begin position="148"/>
        <end position="158"/>
    </location>
</feature>
<dbReference type="Gene3D" id="1.25.10.10">
    <property type="entry name" value="Leucine-rich Repeat Variant"/>
    <property type="match status" value="6"/>
</dbReference>
<reference evidence="2" key="2">
    <citation type="journal article" date="2023" name="Microbiol Resour">
        <title>Decontamination and Annotation of the Draft Genome Sequence of the Oomycete Lagenidium giganteum ARSEF 373.</title>
        <authorList>
            <person name="Morgan W.R."/>
            <person name="Tartar A."/>
        </authorList>
    </citation>
    <scope>NUCLEOTIDE SEQUENCE</scope>
    <source>
        <strain evidence="2">ARSEF 373</strain>
    </source>
</reference>